<dbReference type="EMBL" id="JANAKD010000767">
    <property type="protein sequence ID" value="KAJ3488858.1"/>
    <property type="molecule type" value="Genomic_DNA"/>
</dbReference>
<keyword evidence="2" id="KW-1185">Reference proteome</keyword>
<protein>
    <submittedName>
        <fullName evidence="1">Uncharacterized protein</fullName>
    </submittedName>
</protein>
<proteinExistence type="predicted"/>
<dbReference type="Proteomes" id="UP001148737">
    <property type="component" value="Unassembled WGS sequence"/>
</dbReference>
<evidence type="ECO:0000313" key="1">
    <source>
        <dbReference type="EMBL" id="KAJ3488858.1"/>
    </source>
</evidence>
<gene>
    <name evidence="1" type="ORF">NLG97_g6120</name>
</gene>
<evidence type="ECO:0000313" key="2">
    <source>
        <dbReference type="Proteomes" id="UP001148737"/>
    </source>
</evidence>
<comment type="caution">
    <text evidence="1">The sequence shown here is derived from an EMBL/GenBank/DDBJ whole genome shotgun (WGS) entry which is preliminary data.</text>
</comment>
<reference evidence="1" key="1">
    <citation type="submission" date="2022-07" db="EMBL/GenBank/DDBJ databases">
        <title>Genome Sequence of Lecanicillium saksenae.</title>
        <authorList>
            <person name="Buettner E."/>
        </authorList>
    </citation>
    <scope>NUCLEOTIDE SEQUENCE</scope>
    <source>
        <strain evidence="1">VT-O1</strain>
    </source>
</reference>
<accession>A0ACC1QR41</accession>
<sequence>MGDRDVLSSDVTPHHYELDITNLNFEDWTYHGKVQILSNFRAATQSIILHATHLKFQSAEVRIGNEVAAVATAFESDDKKETVTIRLDRQLPVTDEATISILFQGIINSDLSGFYRAEYKPVTAQAASVPRTEDGAHFTLATHFQPAYTRRTFPCFDVPYLKATFAVSIEVPSDMTALSNMPVKSTTASQRAGWEIVSFETSPFMSTYLLAWSVGDFGYVEAFAEKTYNGKPVPVRIYTVRGIEKQGEYALAMAPKVIDLYSDLFGIPYPLEKMDILVVPEMPMDGMEHWGLITSRPSMMLFNKGESSESAKFGIADNVCHELAHQWFGNLVTMDWWNEIWLNEGFATWVGNYTVNLLFPEWNVWGEFANGRMEDAFRVDGLRSSHPVHIPADTGLQLHQYFDQISYGKGCVMIRMLASYLGVEIFFQGVCEYLKANAYGNATASALWACLDTVSGKDVGAMADCWLNHVGYPVLEVTEDAEKSRIHVKQSRFLTTGDVKPEDDTTVWRVPLGIQGSQVTRDDPFLLTKGGIVTDIDMDFYLVNTKGTGFYRVAYPPERLAKLSTQLDQLTTEDKISIIGSVAALSSVGASSTVSLLSFLQGFRMEEHCHVWWEILDVLNNLNTVFAEDTQLRAGLRQFTLRLIDTKASLLMRDGLATDDILQKSLYRSVLTRAAECGHPETIEKFYPMFEDWASNGTDIEPTMRRIVFHSAMSKDPKGTFKIIKDAVLNMDSSDTKRDLLRAVVATDDHDDLAGLAPWNISGAVGIQDIGVILMALAAHPIGRHSQWEFVKNAWDAVADGISDPGLMTHFLRITLEGFSTEAVALDVDAFAADKDMSSFRSTIETAKEQIRGFGAYRNRDSEALREWLLNGKYI</sequence>
<organism evidence="1 2">
    <name type="scientific">Lecanicillium saksenae</name>
    <dbReference type="NCBI Taxonomy" id="468837"/>
    <lineage>
        <taxon>Eukaryota</taxon>
        <taxon>Fungi</taxon>
        <taxon>Dikarya</taxon>
        <taxon>Ascomycota</taxon>
        <taxon>Pezizomycotina</taxon>
        <taxon>Sordariomycetes</taxon>
        <taxon>Hypocreomycetidae</taxon>
        <taxon>Hypocreales</taxon>
        <taxon>Cordycipitaceae</taxon>
        <taxon>Lecanicillium</taxon>
    </lineage>
</organism>
<name>A0ACC1QR41_9HYPO</name>